<accession>A0A8J4ULB3</accession>
<dbReference type="OrthoDB" id="8959058at2759"/>
<sequence length="108" mass="11171">MANSSPVIPSTPQSQVFFASGVFSPHGSMEPQHATPVSLPAIYTSGSPVVDTGLSQGSCGTNVAVMPPPQAGVSFIIQIGLTRESVLLPQTADLTYVKQIACSIVDQK</sequence>
<evidence type="ECO:0000313" key="2">
    <source>
        <dbReference type="Proteomes" id="UP000727407"/>
    </source>
</evidence>
<dbReference type="Proteomes" id="UP000727407">
    <property type="component" value="Unassembled WGS sequence"/>
</dbReference>
<name>A0A8J4ULB3_CLAMG</name>
<evidence type="ECO:0000313" key="1">
    <source>
        <dbReference type="EMBL" id="KAF5897577.1"/>
    </source>
</evidence>
<organism evidence="1 2">
    <name type="scientific">Clarias magur</name>
    <name type="common">Asian catfish</name>
    <name type="synonym">Macropteronotus magur</name>
    <dbReference type="NCBI Taxonomy" id="1594786"/>
    <lineage>
        <taxon>Eukaryota</taxon>
        <taxon>Metazoa</taxon>
        <taxon>Chordata</taxon>
        <taxon>Craniata</taxon>
        <taxon>Vertebrata</taxon>
        <taxon>Euteleostomi</taxon>
        <taxon>Actinopterygii</taxon>
        <taxon>Neopterygii</taxon>
        <taxon>Teleostei</taxon>
        <taxon>Ostariophysi</taxon>
        <taxon>Siluriformes</taxon>
        <taxon>Clariidae</taxon>
        <taxon>Clarias</taxon>
    </lineage>
</organism>
<dbReference type="AlphaFoldDB" id="A0A8J4ULB3"/>
<comment type="caution">
    <text evidence="1">The sequence shown here is derived from an EMBL/GenBank/DDBJ whole genome shotgun (WGS) entry which is preliminary data.</text>
</comment>
<dbReference type="EMBL" id="QNUK01000231">
    <property type="protein sequence ID" value="KAF5897577.1"/>
    <property type="molecule type" value="Genomic_DNA"/>
</dbReference>
<protein>
    <submittedName>
        <fullName evidence="1">Serine/threonine-protein kinase D2</fullName>
    </submittedName>
</protein>
<keyword evidence="2" id="KW-1185">Reference proteome</keyword>
<reference evidence="1" key="1">
    <citation type="submission" date="2020-07" db="EMBL/GenBank/DDBJ databases">
        <title>Clarias magur genome sequencing, assembly and annotation.</title>
        <authorList>
            <person name="Kushwaha B."/>
            <person name="Kumar R."/>
            <person name="Das P."/>
            <person name="Joshi C.G."/>
            <person name="Kumar D."/>
            <person name="Nagpure N.S."/>
            <person name="Pandey M."/>
            <person name="Agarwal S."/>
            <person name="Srivastava S."/>
            <person name="Singh M."/>
            <person name="Sahoo L."/>
            <person name="Jayasankar P."/>
            <person name="Meher P.K."/>
            <person name="Koringa P.G."/>
            <person name="Iquebal M.A."/>
            <person name="Das S.P."/>
            <person name="Bit A."/>
            <person name="Patnaik S."/>
            <person name="Patel N."/>
            <person name="Shah T.M."/>
            <person name="Hinsu A."/>
            <person name="Jena J.K."/>
        </authorList>
    </citation>
    <scope>NUCLEOTIDE SEQUENCE</scope>
    <source>
        <strain evidence="1">CIFAMagur01</strain>
        <tissue evidence="1">Testis</tissue>
    </source>
</reference>
<gene>
    <name evidence="1" type="primary">prkd2</name>
    <name evidence="1" type="ORF">DAT39_012716</name>
</gene>
<keyword evidence="1" id="KW-0808">Transferase</keyword>
<proteinExistence type="predicted"/>
<feature type="non-terminal residue" evidence="1">
    <location>
        <position position="108"/>
    </location>
</feature>
<dbReference type="GO" id="GO:0016301">
    <property type="term" value="F:kinase activity"/>
    <property type="evidence" value="ECO:0007669"/>
    <property type="project" value="UniProtKB-KW"/>
</dbReference>
<keyword evidence="1" id="KW-0418">Kinase</keyword>